<keyword evidence="1" id="KW-0732">Signal</keyword>
<dbReference type="InterPro" id="IPR008979">
    <property type="entry name" value="Galactose-bd-like_sf"/>
</dbReference>
<name>A0A1K2IMA8_9FLAO</name>
<dbReference type="AlphaFoldDB" id="A0A1K2IMA8"/>
<evidence type="ECO:0000259" key="3">
    <source>
        <dbReference type="Pfam" id="PF22666"/>
    </source>
</evidence>
<organism evidence="4 5">
    <name type="scientific">Flaviramulus basaltis</name>
    <dbReference type="NCBI Taxonomy" id="369401"/>
    <lineage>
        <taxon>Bacteria</taxon>
        <taxon>Pseudomonadati</taxon>
        <taxon>Bacteroidota</taxon>
        <taxon>Flavobacteriia</taxon>
        <taxon>Flavobacteriales</taxon>
        <taxon>Flavobacteriaceae</taxon>
        <taxon>Flaviramulus</taxon>
    </lineage>
</organism>
<sequence>MKFSLRTTHLRFSWLIPLILICVFQNICAQEINNYERLKKEFKKPPLKSWPKTYWWWINGNIDTVRIREEIISMKNAGLSGFDIFEIGAKKIDSIIPTGEITFMGDDFLRAMKVALDQASSLDMEVGLNMASSWNAGGSWVTPENSAKSIYFSKTAYSKGQLKLPFPKLVRVLKEGQITFPDDDKSMYIDYSKDGKPVFYKEIAIIAVPSKSDVKVSEIIDVSQYFDSKTETLNWDSEGDYNIYRYVCSNSGEQLKVPSKNSVGPIIDHFDARATTAHFNYIIDRLKIAFGLDLSKTALKSFYLASYEARGNVWTESVLKEFKRLNGYEINRFLPALFNKTLFSEEVTAKFMKDYQFTLSELMIDNFYRKAKEICNANGILINSEAGGPGFPLHNVPVEPLKSLGIMDLPRGEFWINHSRFDEHGININRVVKEASAASHIYGKGIVELEAFTTFQHWQEGPFDMKPYGDQAFCEGMNKVVIHGSSHNPSGIGSPGISYHAGTHYNDKRVWWPMIKPFNTYLSRISYILQNTDFVADVLYYYGDAVPNFTGHKNSRFMVGSGYDYEVINTEILKKLSIRNNQLVLPTGRQFKLLYLEDEGEIDPEVFLKLKELTAKGAKIVSEKPEKIIARENRPDLKVSLNDINKLWLDVGGSVKDITKINGKVFSGISSLDLLKKIGVSPDLYYEDNEFSTLDYIHYKKGTTDYYFVRNTTNEWVSRQCSFRQTNKTPEIWDPVTGDINKVNIYEQLNEQVNMPITLPPYGAFFVVFSEGVKPATYSKINSDELNPPLLQYTTNGTFFLEEAKIDLLKNTETKQVSNYIKTRELEGAWEVYFTEEQKKSGDSVIFPELVSWTKSENDSIKYFSGIAKYVKTFQYDINSSTAKNQKVYLDLGELSNVGEVWLNGVSLGVTWTKPYRFEVTNALKYGYNLLEVKVANTWSNRLKGDAVKGENFTYTNILETVVPGLNKKRVLWKDVPLKDSGLMGPVKLMFMKPIE</sequence>
<feature type="domain" description="Beta-mannosidase-like galactose-binding" evidence="3">
    <location>
        <begin position="870"/>
        <end position="950"/>
    </location>
</feature>
<keyword evidence="5" id="KW-1185">Reference proteome</keyword>
<evidence type="ECO:0000313" key="4">
    <source>
        <dbReference type="EMBL" id="SFZ93588.1"/>
    </source>
</evidence>
<reference evidence="4 5" key="1">
    <citation type="submission" date="2016-10" db="EMBL/GenBank/DDBJ databases">
        <authorList>
            <person name="de Groot N.N."/>
        </authorList>
    </citation>
    <scope>NUCLEOTIDE SEQUENCE [LARGE SCALE GENOMIC DNA]</scope>
    <source>
        <strain evidence="4 5">DSM 18180</strain>
    </source>
</reference>
<dbReference type="PANTHER" id="PTHR43817:SF1">
    <property type="entry name" value="HYDROLASE, FAMILY 43, PUTATIVE (AFU_ORTHOLOGUE AFUA_3G01660)-RELATED"/>
    <property type="match status" value="1"/>
</dbReference>
<dbReference type="PANTHER" id="PTHR43817">
    <property type="entry name" value="GLYCOSYL HYDROLASE"/>
    <property type="match status" value="1"/>
</dbReference>
<accession>A0A1K2IMA8</accession>
<dbReference type="InterPro" id="IPR054593">
    <property type="entry name" value="Beta-mannosidase-like_N2"/>
</dbReference>
<protein>
    <submittedName>
        <fullName evidence="4">Alpha-L-rhamnosidase</fullName>
    </submittedName>
</protein>
<keyword evidence="2" id="KW-0378">Hydrolase</keyword>
<dbReference type="Pfam" id="PF17132">
    <property type="entry name" value="Glyco_hydro_106"/>
    <property type="match status" value="1"/>
</dbReference>
<dbReference type="Proteomes" id="UP000182544">
    <property type="component" value="Unassembled WGS sequence"/>
</dbReference>
<gene>
    <name evidence="4" type="ORF">SAMN05428642_103219</name>
</gene>
<evidence type="ECO:0000256" key="2">
    <source>
        <dbReference type="ARBA" id="ARBA00022801"/>
    </source>
</evidence>
<dbReference type="GO" id="GO:0004553">
    <property type="term" value="F:hydrolase activity, hydrolyzing O-glycosyl compounds"/>
    <property type="evidence" value="ECO:0007669"/>
    <property type="project" value="UniProtKB-ARBA"/>
</dbReference>
<dbReference type="STRING" id="369401.SAMN05428642_103219"/>
<evidence type="ECO:0000256" key="1">
    <source>
        <dbReference type="ARBA" id="ARBA00022729"/>
    </source>
</evidence>
<evidence type="ECO:0000313" key="5">
    <source>
        <dbReference type="Proteomes" id="UP000182544"/>
    </source>
</evidence>
<proteinExistence type="predicted"/>
<dbReference type="SUPFAM" id="SSF49785">
    <property type="entry name" value="Galactose-binding domain-like"/>
    <property type="match status" value="1"/>
</dbReference>
<dbReference type="EMBL" id="FPKV01000003">
    <property type="protein sequence ID" value="SFZ93588.1"/>
    <property type="molecule type" value="Genomic_DNA"/>
</dbReference>
<dbReference type="OrthoDB" id="9761519at2"/>
<dbReference type="NCBIfam" id="NF045579">
    <property type="entry name" value="rhamnoside_JR"/>
    <property type="match status" value="1"/>
</dbReference>
<dbReference type="Pfam" id="PF22666">
    <property type="entry name" value="Glyco_hydro_2_N2"/>
    <property type="match status" value="1"/>
</dbReference>
<dbReference type="Gene3D" id="2.60.120.260">
    <property type="entry name" value="Galactose-binding domain-like"/>
    <property type="match status" value="1"/>
</dbReference>
<dbReference type="RefSeq" id="WP_072402849.1">
    <property type="nucleotide sequence ID" value="NZ_FPKV01000003.1"/>
</dbReference>